<reference evidence="2" key="1">
    <citation type="journal article" date="2019" name="Int. J. Syst. Evol. Microbiol.">
        <title>The Global Catalogue of Microorganisms (GCM) 10K type strain sequencing project: providing services to taxonomists for standard genome sequencing and annotation.</title>
        <authorList>
            <consortium name="The Broad Institute Genomics Platform"/>
            <consortium name="The Broad Institute Genome Sequencing Center for Infectious Disease"/>
            <person name="Wu L."/>
            <person name="Ma J."/>
        </authorList>
    </citation>
    <scope>NUCLEOTIDE SEQUENCE [LARGE SCALE GENOMIC DNA]</scope>
    <source>
        <strain evidence="2">JCM 17664</strain>
    </source>
</reference>
<proteinExistence type="predicted"/>
<comment type="caution">
    <text evidence="1">The sequence shown here is derived from an EMBL/GenBank/DDBJ whole genome shotgun (WGS) entry which is preliminary data.</text>
</comment>
<dbReference type="EMBL" id="BAABFN010000001">
    <property type="protein sequence ID" value="GAA4304014.1"/>
    <property type="molecule type" value="Genomic_DNA"/>
</dbReference>
<evidence type="ECO:0000313" key="1">
    <source>
        <dbReference type="EMBL" id="GAA4304014.1"/>
    </source>
</evidence>
<dbReference type="RefSeq" id="WP_344975719.1">
    <property type="nucleotide sequence ID" value="NZ_BAABFN010000001.1"/>
</dbReference>
<gene>
    <name evidence="1" type="ORF">GCM10023143_08000</name>
</gene>
<sequence>MRARFCLWVILGFWPLLGRAQDSSGNYVARNIQLDEVVIQAAKVGFDVPGFIRLVEDDTTFYKAFKNLRILGYTADNDIRVFSKNEKKTKASLRSVTRQAVQDGCRTMQVLKEQTTGNFYGHGHTYNYYTAELYASLFFTSGKVCGENNIVAGSQSRDEGGSLARHKEQLKELIFNPGKPIPGVPLVGKKVAIFDDKMAPYYQFSITSAEYNGIPCYVFTARAKPYNRSEVVINELVTYFSKQNFEIVARNYALSYKAFVFDFDVHMEVSMTHFKGYLVPAVIHYRGNWKVPFKKREPAAFDSRFYDFNEGVPGS</sequence>
<accession>A0ABP8FHM4</accession>
<evidence type="ECO:0000313" key="2">
    <source>
        <dbReference type="Proteomes" id="UP001501207"/>
    </source>
</evidence>
<organism evidence="1 2">
    <name type="scientific">Compostibacter hankyongensis</name>
    <dbReference type="NCBI Taxonomy" id="1007089"/>
    <lineage>
        <taxon>Bacteria</taxon>
        <taxon>Pseudomonadati</taxon>
        <taxon>Bacteroidota</taxon>
        <taxon>Chitinophagia</taxon>
        <taxon>Chitinophagales</taxon>
        <taxon>Chitinophagaceae</taxon>
        <taxon>Compostibacter</taxon>
    </lineage>
</organism>
<keyword evidence="2" id="KW-1185">Reference proteome</keyword>
<dbReference type="Proteomes" id="UP001501207">
    <property type="component" value="Unassembled WGS sequence"/>
</dbReference>
<name>A0ABP8FHM4_9BACT</name>
<protein>
    <submittedName>
        <fullName evidence="1">Uncharacterized protein</fullName>
    </submittedName>
</protein>